<dbReference type="EMBL" id="DP000086">
    <property type="protein sequence ID" value="ABB46949.1"/>
    <property type="molecule type" value="Genomic_DNA"/>
</dbReference>
<dbReference type="AlphaFoldDB" id="Q33AH6"/>
<reference evidence="1" key="1">
    <citation type="journal article" date="2003" name="Science">
        <title>In-depth view of structure, activity, and evolution of rice chromosome 10.</title>
        <authorList>
            <consortium name="Rice Chromosome 10 Sequencing Consortium"/>
        </authorList>
    </citation>
    <scope>NUCLEOTIDE SEQUENCE [LARGE SCALE GENOMIC DNA]</scope>
</reference>
<proteinExistence type="predicted"/>
<gene>
    <name evidence="1" type="ordered locus">LOC_Os10g10119</name>
</gene>
<protein>
    <submittedName>
        <fullName evidence="1">Uncharacterized protein</fullName>
    </submittedName>
</protein>
<reference evidence="1" key="3">
    <citation type="submission" date="2006-07" db="EMBL/GenBank/DDBJ databases">
        <authorList>
            <person name="Buell R."/>
        </authorList>
    </citation>
    <scope>NUCLEOTIDE SEQUENCE</scope>
</reference>
<name>Q33AH6_ORYSJ</name>
<organism evidence="1">
    <name type="scientific">Oryza sativa subsp. japonica</name>
    <name type="common">Rice</name>
    <dbReference type="NCBI Taxonomy" id="39947"/>
    <lineage>
        <taxon>Eukaryota</taxon>
        <taxon>Viridiplantae</taxon>
        <taxon>Streptophyta</taxon>
        <taxon>Embryophyta</taxon>
        <taxon>Tracheophyta</taxon>
        <taxon>Spermatophyta</taxon>
        <taxon>Magnoliopsida</taxon>
        <taxon>Liliopsida</taxon>
        <taxon>Poales</taxon>
        <taxon>Poaceae</taxon>
        <taxon>BOP clade</taxon>
        <taxon>Oryzoideae</taxon>
        <taxon>Oryzeae</taxon>
        <taxon>Oryzinae</taxon>
        <taxon>Oryza</taxon>
        <taxon>Oryza sativa</taxon>
    </lineage>
</organism>
<accession>Q33AH6</accession>
<evidence type="ECO:0000313" key="1">
    <source>
        <dbReference type="EMBL" id="ABB46949.1"/>
    </source>
</evidence>
<sequence>MAAAGCFEDGIKLTLCSCSYTSILLSKRDARVREANG</sequence>
<reference evidence="1" key="2">
    <citation type="submission" date="2003-05" db="EMBL/GenBank/DDBJ databases">
        <authorList>
            <person name="Buell C.R."/>
            <person name="Wing R.A."/>
            <person name="McCombie W.R."/>
            <person name="Messing J."/>
            <person name="Yuan Q."/>
            <person name="Ouyang S."/>
        </authorList>
    </citation>
    <scope>NUCLEOTIDE SEQUENCE</scope>
</reference>